<name>A0ABX2EFT2_9BURK</name>
<dbReference type="InterPro" id="IPR020861">
    <property type="entry name" value="Triosephosphate_isomerase_AS"/>
</dbReference>
<dbReference type="InterPro" id="IPR000652">
    <property type="entry name" value="Triosephosphate_isomerase"/>
</dbReference>
<feature type="active site" description="Proton acceptor" evidence="7">
    <location>
        <position position="152"/>
    </location>
</feature>
<keyword evidence="5 7" id="KW-0324">Glycolysis</keyword>
<evidence type="ECO:0000256" key="2">
    <source>
        <dbReference type="ARBA" id="ARBA00007422"/>
    </source>
</evidence>
<feature type="active site" description="Electrophile" evidence="7">
    <location>
        <position position="81"/>
    </location>
</feature>
<dbReference type="InterPro" id="IPR013785">
    <property type="entry name" value="Aldolase_TIM"/>
</dbReference>
<evidence type="ECO:0000256" key="6">
    <source>
        <dbReference type="ARBA" id="ARBA00023235"/>
    </source>
</evidence>
<keyword evidence="10" id="KW-1185">Reference proteome</keyword>
<dbReference type="EC" id="5.3.1.1" evidence="7 8"/>
<dbReference type="PROSITE" id="PS51440">
    <property type="entry name" value="TIM_2"/>
    <property type="match status" value="1"/>
</dbReference>
<proteinExistence type="inferred from homology"/>
<dbReference type="HAMAP" id="MF_00147_B">
    <property type="entry name" value="TIM_B"/>
    <property type="match status" value="1"/>
</dbReference>
<feature type="binding site" evidence="7">
    <location>
        <begin position="218"/>
        <end position="219"/>
    </location>
    <ligand>
        <name>substrate</name>
    </ligand>
</feature>
<sequence length="254" mass="26623">MNGSIAQLRAFADVALRDVRGCEAALCVPHPLLHAAQAVFGATRLRWGAQDCSAEEEGAFTGEVSARMIRELGARYVIVGHSERRAGHGETDGQIAAKAQRALAAGLTPIVCIGENAEERDGEQTAVVLRRQLLQLMRVLGRTLASVVLAYEPLWAIGSGNTAAPGLIDDTHGAIADMLAFHAGLSAHTVRILYGGSVHPRNAGAIMTSSLVSGVLVGGASLEPTDFMEIWKAATRCSAIAPQRLAPITATSRG</sequence>
<dbReference type="PANTHER" id="PTHR21139:SF42">
    <property type="entry name" value="TRIOSEPHOSPHATE ISOMERASE"/>
    <property type="match status" value="1"/>
</dbReference>
<keyword evidence="6 7" id="KW-0413">Isomerase</keyword>
<dbReference type="InterPro" id="IPR035990">
    <property type="entry name" value="TIM_sf"/>
</dbReference>
<dbReference type="PROSITE" id="PS00171">
    <property type="entry name" value="TIM_1"/>
    <property type="match status" value="1"/>
</dbReference>
<comment type="caution">
    <text evidence="9">The sequence shown here is derived from an EMBL/GenBank/DDBJ whole genome shotgun (WGS) entry which is preliminary data.</text>
</comment>
<dbReference type="PANTHER" id="PTHR21139">
    <property type="entry name" value="TRIOSEPHOSPHATE ISOMERASE"/>
    <property type="match status" value="1"/>
</dbReference>
<evidence type="ECO:0000256" key="4">
    <source>
        <dbReference type="ARBA" id="ARBA00022490"/>
    </source>
</evidence>
<feature type="binding site" evidence="7">
    <location>
        <position position="158"/>
    </location>
    <ligand>
        <name>substrate</name>
    </ligand>
</feature>
<gene>
    <name evidence="7 9" type="primary">tpiA</name>
    <name evidence="9" type="ORF">HLB44_10680</name>
</gene>
<accession>A0ABX2EFT2</accession>
<evidence type="ECO:0000256" key="1">
    <source>
        <dbReference type="ARBA" id="ARBA00004939"/>
    </source>
</evidence>
<organism evidence="9 10">
    <name type="scientific">Pseudaquabacterium terrae</name>
    <dbReference type="NCBI Taxonomy" id="2732868"/>
    <lineage>
        <taxon>Bacteria</taxon>
        <taxon>Pseudomonadati</taxon>
        <taxon>Pseudomonadota</taxon>
        <taxon>Betaproteobacteria</taxon>
        <taxon>Burkholderiales</taxon>
        <taxon>Sphaerotilaceae</taxon>
        <taxon>Pseudaquabacterium</taxon>
    </lineage>
</organism>
<comment type="pathway">
    <text evidence="7 8">Carbohydrate degradation; glycolysis; D-glyceraldehyde 3-phosphate from glycerone phosphate: step 1/1.</text>
</comment>
<feature type="binding site" evidence="7">
    <location>
        <position position="197"/>
    </location>
    <ligand>
        <name>substrate</name>
    </ligand>
</feature>
<protein>
    <recommendedName>
        <fullName evidence="7 8">Triosephosphate isomerase</fullName>
        <shortName evidence="7">TIM</shortName>
        <shortName evidence="7">TPI</shortName>
        <ecNumber evidence="7 8">5.3.1.1</ecNumber>
    </recommendedName>
    <alternativeName>
        <fullName evidence="7">Triose-phosphate isomerase</fullName>
    </alternativeName>
</protein>
<evidence type="ECO:0000256" key="8">
    <source>
        <dbReference type="RuleBase" id="RU363013"/>
    </source>
</evidence>
<dbReference type="Proteomes" id="UP000737171">
    <property type="component" value="Unassembled WGS sequence"/>
</dbReference>
<dbReference type="SUPFAM" id="SSF51351">
    <property type="entry name" value="Triosephosphate isomerase (TIM)"/>
    <property type="match status" value="1"/>
</dbReference>
<comment type="pathway">
    <text evidence="1">Carbohydrate metabolism; erythritol degradation.</text>
</comment>
<keyword evidence="4 7" id="KW-0963">Cytoplasm</keyword>
<comment type="function">
    <text evidence="7">Involved in the gluconeogenesis. Catalyzes stereospecifically the conversion of dihydroxyacetone phosphate (DHAP) to D-glyceraldehyde-3-phosphate (G3P).</text>
</comment>
<reference evidence="9 10" key="1">
    <citation type="submission" date="2020-05" db="EMBL/GenBank/DDBJ databases">
        <title>Aquincola sp. isolate from soil.</title>
        <authorList>
            <person name="Han J."/>
            <person name="Kim D.-U."/>
        </authorList>
    </citation>
    <scope>NUCLEOTIDE SEQUENCE [LARGE SCALE GENOMIC DNA]</scope>
    <source>
        <strain evidence="9 10">S2</strain>
    </source>
</reference>
<comment type="subunit">
    <text evidence="7 8">Homodimer.</text>
</comment>
<dbReference type="EMBL" id="JABRWJ010000003">
    <property type="protein sequence ID" value="NRF67450.1"/>
    <property type="molecule type" value="Genomic_DNA"/>
</dbReference>
<evidence type="ECO:0000256" key="5">
    <source>
        <dbReference type="ARBA" id="ARBA00023152"/>
    </source>
</evidence>
<comment type="similarity">
    <text evidence="2 7 8">Belongs to the triosephosphate isomerase family.</text>
</comment>
<dbReference type="Gene3D" id="3.20.20.70">
    <property type="entry name" value="Aldolase class I"/>
    <property type="match status" value="1"/>
</dbReference>
<dbReference type="GO" id="GO:0004807">
    <property type="term" value="F:triose-phosphate isomerase activity"/>
    <property type="evidence" value="ECO:0007669"/>
    <property type="project" value="UniProtKB-EC"/>
</dbReference>
<dbReference type="CDD" id="cd00311">
    <property type="entry name" value="TIM"/>
    <property type="match status" value="1"/>
</dbReference>
<comment type="pathway">
    <text evidence="7 8">Carbohydrate biosynthesis; gluconeogenesis.</text>
</comment>
<comment type="subcellular location">
    <subcellularLocation>
        <location evidence="7 8">Cytoplasm</location>
    </subcellularLocation>
</comment>
<evidence type="ECO:0000256" key="7">
    <source>
        <dbReference type="HAMAP-Rule" id="MF_00147"/>
    </source>
</evidence>
<dbReference type="NCBIfam" id="TIGR00419">
    <property type="entry name" value="tim"/>
    <property type="match status" value="1"/>
</dbReference>
<dbReference type="Pfam" id="PF00121">
    <property type="entry name" value="TIM"/>
    <property type="match status" value="1"/>
</dbReference>
<evidence type="ECO:0000256" key="3">
    <source>
        <dbReference type="ARBA" id="ARBA00022432"/>
    </source>
</evidence>
<comment type="catalytic activity">
    <reaction evidence="7 8">
        <text>D-glyceraldehyde 3-phosphate = dihydroxyacetone phosphate</text>
        <dbReference type="Rhea" id="RHEA:18585"/>
        <dbReference type="ChEBI" id="CHEBI:57642"/>
        <dbReference type="ChEBI" id="CHEBI:59776"/>
        <dbReference type="EC" id="5.3.1.1"/>
    </reaction>
</comment>
<keyword evidence="3 7" id="KW-0312">Gluconeogenesis</keyword>
<evidence type="ECO:0000313" key="10">
    <source>
        <dbReference type="Proteomes" id="UP000737171"/>
    </source>
</evidence>
<dbReference type="InterPro" id="IPR022896">
    <property type="entry name" value="TrioseP_Isoase_bac/euk"/>
</dbReference>
<evidence type="ECO:0000313" key="9">
    <source>
        <dbReference type="EMBL" id="NRF67450.1"/>
    </source>
</evidence>
<comment type="caution">
    <text evidence="7">Lacks conserved residue(s) required for the propagation of feature annotation.</text>
</comment>